<dbReference type="GO" id="GO:0006269">
    <property type="term" value="P:DNA replication, synthesis of primer"/>
    <property type="evidence" value="ECO:0007669"/>
    <property type="project" value="TreeGrafter"/>
</dbReference>
<dbReference type="GO" id="GO:0016779">
    <property type="term" value="F:nucleotidyltransferase activity"/>
    <property type="evidence" value="ECO:0007669"/>
    <property type="project" value="UniProtKB-KW"/>
</dbReference>
<accession>A0A379FV65</accession>
<protein>
    <submittedName>
        <fullName evidence="2">DNA primase</fullName>
        <ecNumber evidence="2">2.7.7.-</ecNumber>
    </submittedName>
</protein>
<dbReference type="EMBL" id="UGTZ01000001">
    <property type="protein sequence ID" value="SUC32640.1"/>
    <property type="molecule type" value="Genomic_DNA"/>
</dbReference>
<dbReference type="AlphaFoldDB" id="A0A379FV65"/>
<reference evidence="2 3" key="1">
    <citation type="submission" date="2018-06" db="EMBL/GenBank/DDBJ databases">
        <authorList>
            <consortium name="Pathogen Informatics"/>
            <person name="Doyle S."/>
        </authorList>
    </citation>
    <scope>NUCLEOTIDE SEQUENCE [LARGE SCALE GENOMIC DNA]</scope>
    <source>
        <strain evidence="2 3">NCTC11801</strain>
    </source>
</reference>
<dbReference type="InterPro" id="IPR050219">
    <property type="entry name" value="DnaG_primase"/>
</dbReference>
<evidence type="ECO:0000313" key="3">
    <source>
        <dbReference type="Proteomes" id="UP000254208"/>
    </source>
</evidence>
<dbReference type="PANTHER" id="PTHR30313:SF2">
    <property type="entry name" value="DNA PRIMASE"/>
    <property type="match status" value="1"/>
</dbReference>
<dbReference type="GO" id="GO:0005737">
    <property type="term" value="C:cytoplasm"/>
    <property type="evidence" value="ECO:0007669"/>
    <property type="project" value="TreeGrafter"/>
</dbReference>
<dbReference type="EC" id="2.7.7.-" evidence="2"/>
<dbReference type="InterPro" id="IPR013264">
    <property type="entry name" value="DNAG_N"/>
</dbReference>
<name>A0A379FV65_PRORE</name>
<proteinExistence type="predicted"/>
<keyword evidence="2" id="KW-0548">Nucleotidyltransferase</keyword>
<sequence>MTNDNGRVYDRFRERVMFPIRDRRGRVIAFGGRVLGDALPKYLNSPETDIFHKGRQLFGLYEATQKQ</sequence>
<dbReference type="PANTHER" id="PTHR30313">
    <property type="entry name" value="DNA PRIMASE"/>
    <property type="match status" value="1"/>
</dbReference>
<dbReference type="SUPFAM" id="SSF56731">
    <property type="entry name" value="DNA primase core"/>
    <property type="match status" value="1"/>
</dbReference>
<evidence type="ECO:0000313" key="2">
    <source>
        <dbReference type="EMBL" id="SUC32640.1"/>
    </source>
</evidence>
<dbReference type="Gene3D" id="3.90.980.10">
    <property type="entry name" value="DNA primase, catalytic core, N-terminal domain"/>
    <property type="match status" value="1"/>
</dbReference>
<gene>
    <name evidence="2" type="primary">dnaG_2</name>
    <name evidence="2" type="ORF">NCTC11801_03642</name>
</gene>
<dbReference type="InterPro" id="IPR037068">
    <property type="entry name" value="DNA_primase_core_N_sf"/>
</dbReference>
<keyword evidence="2" id="KW-0808">Transferase</keyword>
<evidence type="ECO:0000259" key="1">
    <source>
        <dbReference type="Pfam" id="PF08275"/>
    </source>
</evidence>
<dbReference type="Proteomes" id="UP000254208">
    <property type="component" value="Unassembled WGS sequence"/>
</dbReference>
<dbReference type="Pfam" id="PF08275">
    <property type="entry name" value="DNAG_N"/>
    <property type="match status" value="1"/>
</dbReference>
<organism evidence="2 3">
    <name type="scientific">Providencia rettgeri</name>
    <dbReference type="NCBI Taxonomy" id="587"/>
    <lineage>
        <taxon>Bacteria</taxon>
        <taxon>Pseudomonadati</taxon>
        <taxon>Pseudomonadota</taxon>
        <taxon>Gammaproteobacteria</taxon>
        <taxon>Enterobacterales</taxon>
        <taxon>Morganellaceae</taxon>
        <taxon>Providencia</taxon>
    </lineage>
</organism>
<feature type="domain" description="DNA primase DNAG catalytic core N-terminal" evidence="1">
    <location>
        <begin position="3"/>
        <end position="63"/>
    </location>
</feature>